<dbReference type="AlphaFoldDB" id="A0A160M7N2"/>
<dbReference type="GO" id="GO:0005737">
    <property type="term" value="C:cytoplasm"/>
    <property type="evidence" value="ECO:0007669"/>
    <property type="project" value="TreeGrafter"/>
</dbReference>
<organism evidence="8 9">
    <name type="scientific">Cytobacillus oceanisediminis 2691</name>
    <dbReference type="NCBI Taxonomy" id="1196031"/>
    <lineage>
        <taxon>Bacteria</taxon>
        <taxon>Bacillati</taxon>
        <taxon>Bacillota</taxon>
        <taxon>Bacilli</taxon>
        <taxon>Bacillales</taxon>
        <taxon>Bacillaceae</taxon>
        <taxon>Cytobacillus</taxon>
    </lineage>
</organism>
<evidence type="ECO:0000313" key="8">
    <source>
        <dbReference type="EMBL" id="AND38284.1"/>
    </source>
</evidence>
<accession>A0A160M7N2</accession>
<reference evidence="8 9" key="1">
    <citation type="submission" date="2016-04" db="EMBL/GenBank/DDBJ databases">
        <title>Complete genome sequence of Bacillus oceanisediminis strain 2691.</title>
        <authorList>
            <person name="Jeong H."/>
            <person name="Kim H.J."/>
            <person name="Lee D.-W."/>
        </authorList>
    </citation>
    <scope>NUCLEOTIDE SEQUENCE [LARGE SCALE GENOMIC DNA]</scope>
    <source>
        <strain evidence="8 9">2691</strain>
    </source>
</reference>
<sequence length="138" mass="15958">MQNIFTRVLIKDEDHHILVVQDRGDLWNFPGGKQELGETPSKCAKREVKEEIGLTVHALTEVYQGNFYFRDIQWTGYFYFADSVSGVPCMNELNKIKGIRFVSDAGIVKFPDELSAVYEELFKNDLILRKTTYWVEGT</sequence>
<dbReference type="InterPro" id="IPR000086">
    <property type="entry name" value="NUDIX_hydrolase_dom"/>
</dbReference>
<evidence type="ECO:0000256" key="6">
    <source>
        <dbReference type="RuleBase" id="RU003476"/>
    </source>
</evidence>
<evidence type="ECO:0000256" key="1">
    <source>
        <dbReference type="ARBA" id="ARBA00001946"/>
    </source>
</evidence>
<evidence type="ECO:0000256" key="2">
    <source>
        <dbReference type="ARBA" id="ARBA00005582"/>
    </source>
</evidence>
<dbReference type="SUPFAM" id="SSF55811">
    <property type="entry name" value="Nudix"/>
    <property type="match status" value="1"/>
</dbReference>
<comment type="cofactor">
    <cofactor evidence="1">
        <name>Mg(2+)</name>
        <dbReference type="ChEBI" id="CHEBI:18420"/>
    </cofactor>
</comment>
<dbReference type="eggNOG" id="COG1051">
    <property type="taxonomic scope" value="Bacteria"/>
</dbReference>
<comment type="similarity">
    <text evidence="2 6">Belongs to the Nudix hydrolase family.</text>
</comment>
<dbReference type="InterPro" id="IPR015797">
    <property type="entry name" value="NUDIX_hydrolase-like_dom_sf"/>
</dbReference>
<keyword evidence="5" id="KW-0460">Magnesium</keyword>
<dbReference type="RefSeq" id="WP_019379495.1">
    <property type="nucleotide sequence ID" value="NZ_CP015506.1"/>
</dbReference>
<dbReference type="EMBL" id="CP015506">
    <property type="protein sequence ID" value="AND38284.1"/>
    <property type="molecule type" value="Genomic_DNA"/>
</dbReference>
<dbReference type="Proteomes" id="UP000077856">
    <property type="component" value="Chromosome"/>
</dbReference>
<dbReference type="PRINTS" id="PR00502">
    <property type="entry name" value="NUDIXFAMILY"/>
</dbReference>
<dbReference type="PROSITE" id="PS00893">
    <property type="entry name" value="NUDIX_BOX"/>
    <property type="match status" value="1"/>
</dbReference>
<dbReference type="GO" id="GO:0016818">
    <property type="term" value="F:hydrolase activity, acting on acid anhydrides, in phosphorus-containing anhydrides"/>
    <property type="evidence" value="ECO:0007669"/>
    <property type="project" value="TreeGrafter"/>
</dbReference>
<dbReference type="PANTHER" id="PTHR43758:SF8">
    <property type="entry name" value="8-OXO-DGTP DIPHOSPHATASE YTKD-RELATED"/>
    <property type="match status" value="1"/>
</dbReference>
<protein>
    <submittedName>
        <fullName evidence="8">NUDIX domain-containing protein</fullName>
    </submittedName>
</protein>
<feature type="domain" description="Nudix hydrolase" evidence="7">
    <location>
        <begin position="1"/>
        <end position="124"/>
    </location>
</feature>
<evidence type="ECO:0000256" key="3">
    <source>
        <dbReference type="ARBA" id="ARBA00022723"/>
    </source>
</evidence>
<dbReference type="InterPro" id="IPR020476">
    <property type="entry name" value="Nudix_hydrolase"/>
</dbReference>
<keyword evidence="4 6" id="KW-0378">Hydrolase</keyword>
<dbReference type="Gene3D" id="3.90.79.10">
    <property type="entry name" value="Nucleoside Triphosphate Pyrophosphohydrolase"/>
    <property type="match status" value="1"/>
</dbReference>
<keyword evidence="3" id="KW-0479">Metal-binding</keyword>
<dbReference type="PROSITE" id="PS51462">
    <property type="entry name" value="NUDIX"/>
    <property type="match status" value="1"/>
</dbReference>
<dbReference type="Pfam" id="PF00293">
    <property type="entry name" value="NUDIX"/>
    <property type="match status" value="1"/>
</dbReference>
<gene>
    <name evidence="8" type="ORF">A361_03840</name>
</gene>
<evidence type="ECO:0000259" key="7">
    <source>
        <dbReference type="PROSITE" id="PS51462"/>
    </source>
</evidence>
<dbReference type="PANTHER" id="PTHR43758">
    <property type="entry name" value="7,8-DIHYDRO-8-OXOGUANINE TRIPHOSPHATASE"/>
    <property type="match status" value="1"/>
</dbReference>
<dbReference type="GO" id="GO:0046872">
    <property type="term" value="F:metal ion binding"/>
    <property type="evidence" value="ECO:0007669"/>
    <property type="project" value="UniProtKB-KW"/>
</dbReference>
<dbReference type="KEGG" id="bon:A361_03840"/>
<evidence type="ECO:0000313" key="9">
    <source>
        <dbReference type="Proteomes" id="UP000077856"/>
    </source>
</evidence>
<name>A0A160M7N2_9BACI</name>
<dbReference type="STRING" id="1196031.A361_03840"/>
<evidence type="ECO:0000256" key="5">
    <source>
        <dbReference type="ARBA" id="ARBA00022842"/>
    </source>
</evidence>
<dbReference type="CDD" id="cd02883">
    <property type="entry name" value="NUDIX_Hydrolase"/>
    <property type="match status" value="1"/>
</dbReference>
<evidence type="ECO:0000256" key="4">
    <source>
        <dbReference type="ARBA" id="ARBA00022801"/>
    </source>
</evidence>
<proteinExistence type="inferred from homology"/>
<dbReference type="InterPro" id="IPR020084">
    <property type="entry name" value="NUDIX_hydrolase_CS"/>
</dbReference>